<protein>
    <recommendedName>
        <fullName evidence="5">Pyrrolo-quinoline quinone repeat domain-containing protein</fullName>
    </recommendedName>
</protein>
<feature type="transmembrane region" description="Helical" evidence="4">
    <location>
        <begin position="87"/>
        <end position="110"/>
    </location>
</feature>
<feature type="transmembrane region" description="Helical" evidence="4">
    <location>
        <begin position="122"/>
        <end position="142"/>
    </location>
</feature>
<comment type="caution">
    <text evidence="6">The sequence shown here is derived from an EMBL/GenBank/DDBJ whole genome shotgun (WGS) entry which is preliminary data.</text>
</comment>
<evidence type="ECO:0000256" key="4">
    <source>
        <dbReference type="SAM" id="Phobius"/>
    </source>
</evidence>
<feature type="transmembrane region" description="Helical" evidence="4">
    <location>
        <begin position="65"/>
        <end position="81"/>
    </location>
</feature>
<evidence type="ECO:0000259" key="5">
    <source>
        <dbReference type="Pfam" id="PF01011"/>
    </source>
</evidence>
<feature type="transmembrane region" description="Helical" evidence="4">
    <location>
        <begin position="41"/>
        <end position="58"/>
    </location>
</feature>
<dbReference type="InterPro" id="IPR011047">
    <property type="entry name" value="Quinoprotein_ADH-like_sf"/>
</dbReference>
<dbReference type="InterPro" id="IPR002372">
    <property type="entry name" value="PQQ_rpt_dom"/>
</dbReference>
<dbReference type="EMBL" id="LHPI01000001">
    <property type="protein sequence ID" value="KOO08821.1"/>
    <property type="molecule type" value="Genomic_DNA"/>
</dbReference>
<dbReference type="SUPFAM" id="SSF50998">
    <property type="entry name" value="Quinoprotein alcohol dehydrogenase-like"/>
    <property type="match status" value="1"/>
</dbReference>
<sequence length="784" mass="85634">MSRQNTNDVSLAVRIVSFLLFIVGIPLLVGGAYLLTLGGTWYYVIAGLGMTAAAYYLWQGKVVGVHLYLAIFILTVVWALLESGFNFWPLVPRLLTSVFLCAAVLFITPLLKGNQRPHSTKLFMFGGFALMAFLATYIFGMFKPHDVILNSSQLASGNMHATYIDAGDNWFAYGRTGTGTRYAPFDEITPENVNNLEVAWTTRTGFIADQTNSEQDQTVPIYVDGTLYHCGPVGQITAMEGTTGNIKWQFDPKATSTDWKRCRSIGYFDPGPDDACGPRIVETTVDSRLISIKADDGKPCETFGKDGTVDIWAGMGDTDEEYYTSSSGPLVAGDVIVISGRVTDNVTVGEPSGVIRGYDAKTGALLWAWDLGNPSLKGLPPEGESYTPGTPNAWSLLAYDLELGMVYLPLGNATPDIYGGKRRPFDDEYSSSVVALDLKTGDEVWKFQTVHHDLWDYDVPAQPVLADIPDGNGGTVPALIQTTKRAQVFVLDRRTGKPVKNVEELIVPNSDGTIQGEYYAPTQPYSTEMAAIGTDRLTEEQMWGATPIDQMMCRILLHKYRYEGEFTTPSIHNSIVFPGPMGGMNFGSAAVDEERLVMVTSEMRVPLVQKLIPRDQVTPDLKYTGESGPYAPMSGTPYGMQRGMFVSPIGIPCLQPPWGTISAIDLVSGKHLWQHPAGTAKDLALGTFQPGLAFYVGIPPLGGAMVTKGGLAWFAATQDYYLRAFNTETGELIWRGRLPLGTQATPMSYVGDDGRQYIVISASGARYNMTEFGDYVIAYALPDQ</sequence>
<gene>
    <name evidence="6" type="ORF">AKJ31_00165</name>
</gene>
<name>A0A0M0I3C3_9VIBR</name>
<dbReference type="Proteomes" id="UP000037530">
    <property type="component" value="Unassembled WGS sequence"/>
</dbReference>
<evidence type="ECO:0000256" key="2">
    <source>
        <dbReference type="ARBA" id="ARBA00008156"/>
    </source>
</evidence>
<evidence type="ECO:0000313" key="7">
    <source>
        <dbReference type="Proteomes" id="UP000037530"/>
    </source>
</evidence>
<dbReference type="CDD" id="cd10280">
    <property type="entry name" value="PQQ_mGDH"/>
    <property type="match status" value="1"/>
</dbReference>
<comment type="similarity">
    <text evidence="2">Belongs to the bacterial PQQ dehydrogenase family.</text>
</comment>
<keyword evidence="7" id="KW-1185">Reference proteome</keyword>
<evidence type="ECO:0000256" key="3">
    <source>
        <dbReference type="ARBA" id="ARBA00023002"/>
    </source>
</evidence>
<evidence type="ECO:0000256" key="1">
    <source>
        <dbReference type="ARBA" id="ARBA00001931"/>
    </source>
</evidence>
<dbReference type="GO" id="GO:0016020">
    <property type="term" value="C:membrane"/>
    <property type="evidence" value="ECO:0007669"/>
    <property type="project" value="InterPro"/>
</dbReference>
<dbReference type="Gene3D" id="2.140.10.10">
    <property type="entry name" value="Quinoprotein alcohol dehydrogenase-like superfamily"/>
    <property type="match status" value="1"/>
</dbReference>
<dbReference type="PANTHER" id="PTHR32303">
    <property type="entry name" value="QUINOPROTEIN ALCOHOL DEHYDROGENASE (CYTOCHROME C)"/>
    <property type="match status" value="1"/>
</dbReference>
<dbReference type="GO" id="GO:0008876">
    <property type="term" value="F:quinoprotein glucose dehydrogenase activity"/>
    <property type="evidence" value="ECO:0007669"/>
    <property type="project" value="TreeGrafter"/>
</dbReference>
<dbReference type="InterPro" id="IPR017511">
    <property type="entry name" value="PQQ_mDH"/>
</dbReference>
<keyword evidence="4" id="KW-0472">Membrane</keyword>
<keyword evidence="4" id="KW-1133">Transmembrane helix</keyword>
<keyword evidence="4" id="KW-0812">Transmembrane</keyword>
<dbReference type="NCBIfam" id="TIGR03074">
    <property type="entry name" value="PQQ_membr_DH"/>
    <property type="match status" value="1"/>
</dbReference>
<dbReference type="OrthoDB" id="9794322at2"/>
<comment type="cofactor">
    <cofactor evidence="1">
        <name>pyrroloquinoline quinone</name>
        <dbReference type="ChEBI" id="CHEBI:58442"/>
    </cofactor>
</comment>
<feature type="domain" description="Pyrrolo-quinoline quinone repeat" evidence="5">
    <location>
        <begin position="170"/>
        <end position="758"/>
    </location>
</feature>
<dbReference type="Pfam" id="PF01011">
    <property type="entry name" value="PQQ"/>
    <property type="match status" value="1"/>
</dbReference>
<evidence type="ECO:0000313" key="6">
    <source>
        <dbReference type="EMBL" id="KOO08821.1"/>
    </source>
</evidence>
<reference evidence="7" key="1">
    <citation type="submission" date="2015-08" db="EMBL/GenBank/DDBJ databases">
        <title>Vibrio galatheae sp. nov., a novel member of the Vibrionaceae family isolated from the Solomon Islands.</title>
        <authorList>
            <person name="Giubergia S."/>
            <person name="Machado H."/>
            <person name="Mateiu R.V."/>
            <person name="Gram L."/>
        </authorList>
    </citation>
    <scope>NUCLEOTIDE SEQUENCE [LARGE SCALE GENOMIC DNA]</scope>
    <source>
        <strain evidence="7">DSM 19134</strain>
    </source>
</reference>
<dbReference type="RefSeq" id="WP_053407073.1">
    <property type="nucleotide sequence ID" value="NZ_LHPI01000001.1"/>
</dbReference>
<dbReference type="GO" id="GO:0048038">
    <property type="term" value="F:quinone binding"/>
    <property type="evidence" value="ECO:0007669"/>
    <property type="project" value="InterPro"/>
</dbReference>
<dbReference type="STRING" id="171383.AKJ31_00165"/>
<accession>A0A0M0I3C3</accession>
<feature type="transmembrane region" description="Helical" evidence="4">
    <location>
        <begin position="12"/>
        <end position="35"/>
    </location>
</feature>
<dbReference type="SMART" id="SM00564">
    <property type="entry name" value="PQQ"/>
    <property type="match status" value="4"/>
</dbReference>
<dbReference type="PANTHER" id="PTHR32303:SF4">
    <property type="entry name" value="QUINOPROTEIN GLUCOSE DEHYDROGENASE"/>
    <property type="match status" value="1"/>
</dbReference>
<dbReference type="PATRIC" id="fig|171383.3.peg.34"/>
<organism evidence="6 7">
    <name type="scientific">Vibrio hepatarius</name>
    <dbReference type="NCBI Taxonomy" id="171383"/>
    <lineage>
        <taxon>Bacteria</taxon>
        <taxon>Pseudomonadati</taxon>
        <taxon>Pseudomonadota</taxon>
        <taxon>Gammaproteobacteria</taxon>
        <taxon>Vibrionales</taxon>
        <taxon>Vibrionaceae</taxon>
        <taxon>Vibrio</taxon>
        <taxon>Vibrio oreintalis group</taxon>
    </lineage>
</organism>
<dbReference type="InterPro" id="IPR018391">
    <property type="entry name" value="PQQ_b-propeller_rpt"/>
</dbReference>
<dbReference type="AlphaFoldDB" id="A0A0M0I3C3"/>
<proteinExistence type="inferred from homology"/>
<keyword evidence="3" id="KW-0560">Oxidoreductase</keyword>